<keyword evidence="3" id="KW-1185">Reference proteome</keyword>
<dbReference type="EMBL" id="JAMXLR010000064">
    <property type="protein sequence ID" value="MCO6045988.1"/>
    <property type="molecule type" value="Genomic_DNA"/>
</dbReference>
<feature type="transmembrane region" description="Helical" evidence="1">
    <location>
        <begin position="106"/>
        <end position="128"/>
    </location>
</feature>
<gene>
    <name evidence="2" type="ORF">NG895_18980</name>
</gene>
<evidence type="ECO:0000256" key="1">
    <source>
        <dbReference type="SAM" id="Phobius"/>
    </source>
</evidence>
<evidence type="ECO:0000313" key="2">
    <source>
        <dbReference type="EMBL" id="MCO6045988.1"/>
    </source>
</evidence>
<comment type="caution">
    <text evidence="2">The sequence shown here is derived from an EMBL/GenBank/DDBJ whole genome shotgun (WGS) entry which is preliminary data.</text>
</comment>
<name>A0A9X2JIS3_9BACT</name>
<dbReference type="RefSeq" id="WP_252854104.1">
    <property type="nucleotide sequence ID" value="NZ_JAMXLR010000064.1"/>
</dbReference>
<reference evidence="2" key="1">
    <citation type="submission" date="2022-06" db="EMBL/GenBank/DDBJ databases">
        <title>Aeoliella straminimaris, a novel planctomycete from sediments.</title>
        <authorList>
            <person name="Vitorino I.R."/>
            <person name="Lage O.M."/>
        </authorList>
    </citation>
    <scope>NUCLEOTIDE SEQUENCE</scope>
    <source>
        <strain evidence="2">ICT_H6.2</strain>
    </source>
</reference>
<dbReference type="InterPro" id="IPR021279">
    <property type="entry name" value="DUF2721"/>
</dbReference>
<organism evidence="2 3">
    <name type="scientific">Aeoliella straminimaris</name>
    <dbReference type="NCBI Taxonomy" id="2954799"/>
    <lineage>
        <taxon>Bacteria</taxon>
        <taxon>Pseudomonadati</taxon>
        <taxon>Planctomycetota</taxon>
        <taxon>Planctomycetia</taxon>
        <taxon>Pirellulales</taxon>
        <taxon>Lacipirellulaceae</taxon>
        <taxon>Aeoliella</taxon>
    </lineage>
</organism>
<feature type="transmembrane region" description="Helical" evidence="1">
    <location>
        <begin position="77"/>
        <end position="100"/>
    </location>
</feature>
<accession>A0A9X2JIS3</accession>
<keyword evidence="1" id="KW-0812">Transmembrane</keyword>
<protein>
    <submittedName>
        <fullName evidence="2">DUF2721 domain-containing protein</fullName>
    </submittedName>
</protein>
<keyword evidence="1" id="KW-0472">Membrane</keyword>
<dbReference type="Proteomes" id="UP001155241">
    <property type="component" value="Unassembled WGS sequence"/>
</dbReference>
<proteinExistence type="predicted"/>
<keyword evidence="1" id="KW-1133">Transmembrane helix</keyword>
<evidence type="ECO:0000313" key="3">
    <source>
        <dbReference type="Proteomes" id="UP001155241"/>
    </source>
</evidence>
<sequence length="151" mass="16437">MTLEELVPILQLAIGPVILISGVGLILLSMTNRFGRVIDRSRELAPLIQNGSGETNARILEQVRILARRARLIRTGIALGVVSVLLTAVLIIALFAAALLKLPMTFVIIACFTLCLLSLIGCLICFLVDVNMSLHALWLEVPAEGRLVEKR</sequence>
<dbReference type="Pfam" id="PF11026">
    <property type="entry name" value="DUF2721"/>
    <property type="match status" value="1"/>
</dbReference>
<feature type="transmembrane region" description="Helical" evidence="1">
    <location>
        <begin position="6"/>
        <end position="28"/>
    </location>
</feature>
<dbReference type="AlphaFoldDB" id="A0A9X2JIS3"/>